<dbReference type="EMBL" id="JRJU01000004">
    <property type="protein sequence ID" value="KHF41149.1"/>
    <property type="molecule type" value="Genomic_DNA"/>
</dbReference>
<reference evidence="1 2" key="1">
    <citation type="submission" date="2014-09" db="EMBL/GenBank/DDBJ databases">
        <title>Genome sequencing and annotation of Bacillus Okhensis strain Kh10-101T.</title>
        <authorList>
            <person name="Prakash J.S."/>
        </authorList>
    </citation>
    <scope>NUCLEOTIDE SEQUENCE [LARGE SCALE GENOMIC DNA]</scope>
    <source>
        <strain evidence="2">Kh10-101T</strain>
    </source>
</reference>
<gene>
    <name evidence="1" type="ORF">LQ50_05140</name>
</gene>
<organism evidence="1 2">
    <name type="scientific">Halalkalibacter okhensis</name>
    <dbReference type="NCBI Taxonomy" id="333138"/>
    <lineage>
        <taxon>Bacteria</taxon>
        <taxon>Bacillati</taxon>
        <taxon>Bacillota</taxon>
        <taxon>Bacilli</taxon>
        <taxon>Bacillales</taxon>
        <taxon>Bacillaceae</taxon>
        <taxon>Halalkalibacter</taxon>
    </lineage>
</organism>
<dbReference type="AlphaFoldDB" id="A0A0B0IM44"/>
<proteinExistence type="predicted"/>
<dbReference type="InterPro" id="IPR020140">
    <property type="entry name" value="Uncharacterised_YusG"/>
</dbReference>
<dbReference type="Pfam" id="PF10830">
    <property type="entry name" value="DUF2553"/>
    <property type="match status" value="1"/>
</dbReference>
<name>A0A0B0IM44_9BACI</name>
<dbReference type="eggNOG" id="ENOG5030D6K">
    <property type="taxonomic scope" value="Bacteria"/>
</dbReference>
<comment type="caution">
    <text evidence="1">The sequence shown here is derived from an EMBL/GenBank/DDBJ whole genome shotgun (WGS) entry which is preliminary data.</text>
</comment>
<dbReference type="Proteomes" id="UP000030832">
    <property type="component" value="Unassembled WGS sequence"/>
</dbReference>
<keyword evidence="2" id="KW-1185">Reference proteome</keyword>
<accession>A0A0B0IM44</accession>
<protein>
    <recommendedName>
        <fullName evidence="3">DUF2553 domain-containing protein</fullName>
    </recommendedName>
</protein>
<sequence>MSLVRVDVTSKVKGKYENGHMNLYMGDAQVGKVVETNQGFQHEMAEGFEFDKDKIFRYEQENPNEVKSYVEGCDEGWC</sequence>
<dbReference type="OrthoDB" id="2876840at2"/>
<dbReference type="RefSeq" id="WP_034626663.1">
    <property type="nucleotide sequence ID" value="NZ_JRJU01000004.1"/>
</dbReference>
<evidence type="ECO:0000313" key="1">
    <source>
        <dbReference type="EMBL" id="KHF41149.1"/>
    </source>
</evidence>
<evidence type="ECO:0000313" key="2">
    <source>
        <dbReference type="Proteomes" id="UP000030832"/>
    </source>
</evidence>
<evidence type="ECO:0008006" key="3">
    <source>
        <dbReference type="Google" id="ProtNLM"/>
    </source>
</evidence>